<gene>
    <name evidence="1" type="ORF">J1N35_020408</name>
</gene>
<accession>A0A9D4A0U9</accession>
<reference evidence="1 2" key="1">
    <citation type="journal article" date="2021" name="Plant Biotechnol. J.">
        <title>Multi-omics assisted identification of the key and species-specific regulatory components of drought-tolerant mechanisms in Gossypium stocksii.</title>
        <authorList>
            <person name="Yu D."/>
            <person name="Ke L."/>
            <person name="Zhang D."/>
            <person name="Wu Y."/>
            <person name="Sun Y."/>
            <person name="Mei J."/>
            <person name="Sun J."/>
            <person name="Sun Y."/>
        </authorList>
    </citation>
    <scope>NUCLEOTIDE SEQUENCE [LARGE SCALE GENOMIC DNA]</scope>
    <source>
        <strain evidence="2">cv. E1</strain>
        <tissue evidence="1">Leaf</tissue>
    </source>
</reference>
<dbReference type="AlphaFoldDB" id="A0A9D4A0U9"/>
<name>A0A9D4A0U9_9ROSI</name>
<evidence type="ECO:0000313" key="1">
    <source>
        <dbReference type="EMBL" id="KAH1080647.1"/>
    </source>
</evidence>
<sequence>MKTALQARSNHCAPRHYTSLGHFIEHSFGNREKAAFGVHGNEGVSNEDVRGIAVYEGMCMKLRTHIENAERSASFEKKGKGEVIRRNMQIRHAGIKKEGAMVVGIVDEAPQHDVPKEGIVGEGVAVGKESVGVRNGAKRSVAGDEVGEGVEMEVEGSENGSMKGFKRLERVALLDQGDACAFS</sequence>
<evidence type="ECO:0000313" key="2">
    <source>
        <dbReference type="Proteomes" id="UP000828251"/>
    </source>
</evidence>
<dbReference type="Proteomes" id="UP000828251">
    <property type="component" value="Unassembled WGS sequence"/>
</dbReference>
<dbReference type="EMBL" id="JAIQCV010000007">
    <property type="protein sequence ID" value="KAH1080647.1"/>
    <property type="molecule type" value="Genomic_DNA"/>
</dbReference>
<keyword evidence="2" id="KW-1185">Reference proteome</keyword>
<protein>
    <submittedName>
        <fullName evidence="1">Uncharacterized protein</fullName>
    </submittedName>
</protein>
<organism evidence="1 2">
    <name type="scientific">Gossypium stocksii</name>
    <dbReference type="NCBI Taxonomy" id="47602"/>
    <lineage>
        <taxon>Eukaryota</taxon>
        <taxon>Viridiplantae</taxon>
        <taxon>Streptophyta</taxon>
        <taxon>Embryophyta</taxon>
        <taxon>Tracheophyta</taxon>
        <taxon>Spermatophyta</taxon>
        <taxon>Magnoliopsida</taxon>
        <taxon>eudicotyledons</taxon>
        <taxon>Gunneridae</taxon>
        <taxon>Pentapetalae</taxon>
        <taxon>rosids</taxon>
        <taxon>malvids</taxon>
        <taxon>Malvales</taxon>
        <taxon>Malvaceae</taxon>
        <taxon>Malvoideae</taxon>
        <taxon>Gossypium</taxon>
    </lineage>
</organism>
<comment type="caution">
    <text evidence="1">The sequence shown here is derived from an EMBL/GenBank/DDBJ whole genome shotgun (WGS) entry which is preliminary data.</text>
</comment>
<proteinExistence type="predicted"/>